<evidence type="ECO:0000256" key="3">
    <source>
        <dbReference type="ARBA" id="ARBA00039441"/>
    </source>
</evidence>
<proteinExistence type="inferred from homology"/>
<dbReference type="PROSITE" id="PS00745">
    <property type="entry name" value="RF_PROK_I"/>
    <property type="match status" value="1"/>
</dbReference>
<reference evidence="7" key="1">
    <citation type="submission" date="2017-02" db="UniProtKB">
        <authorList>
            <consortium name="WormBaseParasite"/>
        </authorList>
    </citation>
    <scope>IDENTIFICATION</scope>
</reference>
<dbReference type="PANTHER" id="PTHR11075:SF54">
    <property type="entry name" value="LARGE RIBOSOMAL SUBUNIT PROTEIN ML62"/>
    <property type="match status" value="1"/>
</dbReference>
<dbReference type="GO" id="GO:0070126">
    <property type="term" value="P:mitochondrial translational termination"/>
    <property type="evidence" value="ECO:0007669"/>
    <property type="project" value="TreeGrafter"/>
</dbReference>
<dbReference type="GO" id="GO:0016150">
    <property type="term" value="F:translation release factor activity, codon nonspecific"/>
    <property type="evidence" value="ECO:0007669"/>
    <property type="project" value="TreeGrafter"/>
</dbReference>
<dbReference type="GO" id="GO:0005762">
    <property type="term" value="C:mitochondrial large ribosomal subunit"/>
    <property type="evidence" value="ECO:0007669"/>
    <property type="project" value="TreeGrafter"/>
</dbReference>
<dbReference type="EC" id="3.1.1.29" evidence="1"/>
<evidence type="ECO:0000256" key="2">
    <source>
        <dbReference type="ARBA" id="ARBA00038225"/>
    </source>
</evidence>
<evidence type="ECO:0000256" key="1">
    <source>
        <dbReference type="ARBA" id="ARBA00013260"/>
    </source>
</evidence>
<comment type="similarity">
    <text evidence="2">Belongs to the prokaryotic/mitochondrial release factor family. Mitochondrion-specific ribosomal protein mL62 subfamily.</text>
</comment>
<dbReference type="AlphaFoldDB" id="A0A0N4ZVN2"/>
<accession>A0A0N4ZVN2</accession>
<dbReference type="Pfam" id="PF00472">
    <property type="entry name" value="RF-1"/>
    <property type="match status" value="1"/>
</dbReference>
<feature type="domain" description="Prokaryotic-type class I peptide chain release factors" evidence="5">
    <location>
        <begin position="33"/>
        <end position="49"/>
    </location>
</feature>
<dbReference type="WBParaSite" id="PTRK_0001263600.1">
    <property type="protein sequence ID" value="PTRK_0001263600.1"/>
    <property type="gene ID" value="PTRK_0001263600"/>
</dbReference>
<dbReference type="STRING" id="131310.A0A0N4ZVN2"/>
<dbReference type="GO" id="GO:0004045">
    <property type="term" value="F:peptidyl-tRNA hydrolase activity"/>
    <property type="evidence" value="ECO:0007669"/>
    <property type="project" value="UniProtKB-EC"/>
</dbReference>
<dbReference type="Proteomes" id="UP000038045">
    <property type="component" value="Unplaced"/>
</dbReference>
<keyword evidence="6" id="KW-1185">Reference proteome</keyword>
<evidence type="ECO:0000313" key="6">
    <source>
        <dbReference type="Proteomes" id="UP000038045"/>
    </source>
</evidence>
<evidence type="ECO:0000313" key="7">
    <source>
        <dbReference type="WBParaSite" id="PTRK_0001263600.1"/>
    </source>
</evidence>
<name>A0A0N4ZVN2_PARTI</name>
<organism evidence="6 7">
    <name type="scientific">Parastrongyloides trichosuri</name>
    <name type="common">Possum-specific nematode worm</name>
    <dbReference type="NCBI Taxonomy" id="131310"/>
    <lineage>
        <taxon>Eukaryota</taxon>
        <taxon>Metazoa</taxon>
        <taxon>Ecdysozoa</taxon>
        <taxon>Nematoda</taxon>
        <taxon>Chromadorea</taxon>
        <taxon>Rhabditida</taxon>
        <taxon>Tylenchina</taxon>
        <taxon>Panagrolaimomorpha</taxon>
        <taxon>Strongyloidoidea</taxon>
        <taxon>Strongyloididae</taxon>
        <taxon>Parastrongyloides</taxon>
    </lineage>
</organism>
<sequence length="158" mass="18952">MRMIKFIRYCSIKNIDSKKLILSFPKVKKETLRSSGPGGQNVNQVSTKVQLTCNINDIVGIDKELRNYIKSKYKLTKKGDLIVESDKFKNQKENNEHCYEKLTNIIEKFYKEYNFINRVPSKEEKELLEKREERKAKYRLDEKRRKSLKKQSRSKYFD</sequence>
<dbReference type="SUPFAM" id="SSF110916">
    <property type="entry name" value="Peptidyl-tRNA hydrolase domain-like"/>
    <property type="match status" value="1"/>
</dbReference>
<evidence type="ECO:0000256" key="4">
    <source>
        <dbReference type="ARBA" id="ARBA00041531"/>
    </source>
</evidence>
<dbReference type="InterPro" id="IPR000352">
    <property type="entry name" value="Pep_chain_release_fac_I"/>
</dbReference>
<dbReference type="Gene3D" id="3.30.160.20">
    <property type="match status" value="1"/>
</dbReference>
<dbReference type="PANTHER" id="PTHR11075">
    <property type="entry name" value="PEPTIDE CHAIN RELEASE FACTOR"/>
    <property type="match status" value="1"/>
</dbReference>
<evidence type="ECO:0000259" key="5">
    <source>
        <dbReference type="PROSITE" id="PS00745"/>
    </source>
</evidence>
<dbReference type="InterPro" id="IPR052104">
    <property type="entry name" value="Mito_Release_Factor_mL62"/>
</dbReference>
<protein>
    <recommendedName>
        <fullName evidence="3">Large ribosomal subunit protein mL62</fullName>
        <ecNumber evidence="1">3.1.1.29</ecNumber>
    </recommendedName>
    <alternativeName>
        <fullName evidence="4">Peptidyl-tRNA hydrolase ICT1, mitochondrial</fullName>
    </alternativeName>
</protein>